<dbReference type="Gene3D" id="1.10.600.10">
    <property type="entry name" value="Farnesyl Diphosphate Synthase"/>
    <property type="match status" value="1"/>
</dbReference>
<name>A0A5M6IMU2_9PROT</name>
<dbReference type="SUPFAM" id="SSF48576">
    <property type="entry name" value="Terpenoid synthases"/>
    <property type="match status" value="1"/>
</dbReference>
<keyword evidence="2" id="KW-1185">Reference proteome</keyword>
<gene>
    <name evidence="1" type="ORF">F1189_24845</name>
</gene>
<dbReference type="Pfam" id="PF00494">
    <property type="entry name" value="SQS_PSY"/>
    <property type="match status" value="1"/>
</dbReference>
<dbReference type="AlphaFoldDB" id="A0A5M6IMU2"/>
<dbReference type="RefSeq" id="WP_150043930.1">
    <property type="nucleotide sequence ID" value="NZ_OW485601.1"/>
</dbReference>
<evidence type="ECO:0000313" key="1">
    <source>
        <dbReference type="EMBL" id="KAA5609287.1"/>
    </source>
</evidence>
<dbReference type="EMBL" id="VWPK01000054">
    <property type="protein sequence ID" value="KAA5609287.1"/>
    <property type="molecule type" value="Genomic_DNA"/>
</dbReference>
<accession>A0A5M6IMU2</accession>
<evidence type="ECO:0000313" key="2">
    <source>
        <dbReference type="Proteomes" id="UP000325255"/>
    </source>
</evidence>
<proteinExistence type="predicted"/>
<protein>
    <recommendedName>
        <fullName evidence="3">Squalene/phytoene synthase family protein</fullName>
    </recommendedName>
</protein>
<organism evidence="1 2">
    <name type="scientific">Rhodovastum atsumiense</name>
    <dbReference type="NCBI Taxonomy" id="504468"/>
    <lineage>
        <taxon>Bacteria</taxon>
        <taxon>Pseudomonadati</taxon>
        <taxon>Pseudomonadota</taxon>
        <taxon>Alphaproteobacteria</taxon>
        <taxon>Acetobacterales</taxon>
        <taxon>Acetobacteraceae</taxon>
        <taxon>Rhodovastum</taxon>
    </lineage>
</organism>
<dbReference type="InterPro" id="IPR008949">
    <property type="entry name" value="Isoprenoid_synthase_dom_sf"/>
</dbReference>
<evidence type="ECO:0008006" key="3">
    <source>
        <dbReference type="Google" id="ProtNLM"/>
    </source>
</evidence>
<dbReference type="Proteomes" id="UP000325255">
    <property type="component" value="Unassembled WGS sequence"/>
</dbReference>
<reference evidence="1 2" key="1">
    <citation type="submission" date="2019-09" db="EMBL/GenBank/DDBJ databases">
        <title>Genome sequence of Rhodovastum atsumiense, a diverse member of the Acetobacteraceae family of non-sulfur purple photosynthetic bacteria.</title>
        <authorList>
            <person name="Meyer T."/>
            <person name="Kyndt J."/>
        </authorList>
    </citation>
    <scope>NUCLEOTIDE SEQUENCE [LARGE SCALE GENOMIC DNA]</scope>
    <source>
        <strain evidence="1 2">DSM 21279</strain>
    </source>
</reference>
<dbReference type="OrthoDB" id="9814909at2"/>
<dbReference type="InterPro" id="IPR002060">
    <property type="entry name" value="Squ/phyt_synthse"/>
</dbReference>
<comment type="caution">
    <text evidence="1">The sequence shown here is derived from an EMBL/GenBank/DDBJ whole genome shotgun (WGS) entry which is preliminary data.</text>
</comment>
<sequence length="261" mass="28019">MSPDPLLALVRRHDPDRFLACLFAPPERRGTLLVLCAFNHEIARAREVASEPTLALIRLQWWREVIEGARRQHEVAGPLGAALDEGRLRPAELLEMIEAREAETEPALRDRDAWETYLRGTAGALAAAAGHALGAEGALLERLRGLGMAYGVAGQLRSFRLLARQGRCLLPEDMLAGQGLSVAEAIARPAAEGVRAIRAHLAQYGRELLAQGAGGLPRPVLAAALPAVLARRDLRDPEAAPGPRGLGDRLAVLRAAVLGRV</sequence>